<evidence type="ECO:0000313" key="24">
    <source>
        <dbReference type="Proteomes" id="UP001497525"/>
    </source>
</evidence>
<evidence type="ECO:0000256" key="7">
    <source>
        <dbReference type="ARBA" id="ARBA00022801"/>
    </source>
</evidence>
<comment type="catalytic activity">
    <reaction evidence="16">
        <text>N(4)-(alpha-D-Man-(1-&gt;2)-alpha-D-Man-(1-&gt;2)-alpha-D-Man-(1-&gt;3)-[alpha-D-Man-(1-&gt;3)-[alpha-D-Man-(1-&gt;2)-alpha-D-Man-(1-&gt;6)]-alpha-D-Man-(1-&gt;6)]-beta-D-Man-(1-&gt;4)-beta-D-GlcNAc-(1-&gt;4)-beta-D-GlcNAc)-L-asparaginyl-[protein] (N-glucan mannose isomer 8A1,2,3B1,3) + 3 H2O = N(4)-(alpha-D-Man-(1-&gt;3)-[alpha-D-Man-(1-&gt;3)-[alpha-D-Man-(1-&gt;6)]-alpha-D-Man-(1-&gt;6)]-beta-D-Man-(1-&gt;4)-beta-D-GlcNAc-(1-&gt;4)-beta-D-GlcNAc)-L-asparaginyl-[protein] (N-glucan mannose isomer 5A1,2) + 3 beta-D-mannose</text>
        <dbReference type="Rhea" id="RHEA:56028"/>
        <dbReference type="Rhea" id="RHEA-COMP:14358"/>
        <dbReference type="Rhea" id="RHEA-COMP:14367"/>
        <dbReference type="ChEBI" id="CHEBI:15377"/>
        <dbReference type="ChEBI" id="CHEBI:28563"/>
        <dbReference type="ChEBI" id="CHEBI:59087"/>
        <dbReference type="ChEBI" id="CHEBI:60628"/>
        <dbReference type="EC" id="3.2.1.113"/>
    </reaction>
</comment>
<comment type="similarity">
    <text evidence="4 21">Belongs to the glycosyl hydrolase 47 family.</text>
</comment>
<keyword evidence="15 21" id="KW-0326">Glycosidase</keyword>
<dbReference type="InterPro" id="IPR001382">
    <property type="entry name" value="Glyco_hydro_47"/>
</dbReference>
<dbReference type="PRINTS" id="PR00747">
    <property type="entry name" value="GLYHDRLASE47"/>
</dbReference>
<accession>A0AAV2T8C4</accession>
<organism evidence="23 24">
    <name type="scientific">Calicophoron daubneyi</name>
    <name type="common">Rumen fluke</name>
    <name type="synonym">Paramphistomum daubneyi</name>
    <dbReference type="NCBI Taxonomy" id="300641"/>
    <lineage>
        <taxon>Eukaryota</taxon>
        <taxon>Metazoa</taxon>
        <taxon>Spiralia</taxon>
        <taxon>Lophotrochozoa</taxon>
        <taxon>Platyhelminthes</taxon>
        <taxon>Trematoda</taxon>
        <taxon>Digenea</taxon>
        <taxon>Plagiorchiida</taxon>
        <taxon>Pronocephalata</taxon>
        <taxon>Paramphistomoidea</taxon>
        <taxon>Paramphistomidae</taxon>
        <taxon>Calicophoron</taxon>
    </lineage>
</organism>
<dbReference type="InterPro" id="IPR050749">
    <property type="entry name" value="Glycosyl_Hydrolase_47"/>
</dbReference>
<evidence type="ECO:0000256" key="6">
    <source>
        <dbReference type="ARBA" id="ARBA00022723"/>
    </source>
</evidence>
<keyword evidence="14" id="KW-0325">Glycoprotein</keyword>
<evidence type="ECO:0000256" key="14">
    <source>
        <dbReference type="ARBA" id="ARBA00023180"/>
    </source>
</evidence>
<evidence type="ECO:0000256" key="12">
    <source>
        <dbReference type="ARBA" id="ARBA00023136"/>
    </source>
</evidence>
<dbReference type="EC" id="3.2.1.-" evidence="21"/>
<dbReference type="GO" id="GO:0005783">
    <property type="term" value="C:endoplasmic reticulum"/>
    <property type="evidence" value="ECO:0007669"/>
    <property type="project" value="TreeGrafter"/>
</dbReference>
<evidence type="ECO:0000256" key="17">
    <source>
        <dbReference type="ARBA" id="ARBA00048605"/>
    </source>
</evidence>
<keyword evidence="11" id="KW-0333">Golgi apparatus</keyword>
<comment type="caution">
    <text evidence="23">The sequence shown here is derived from an EMBL/GenBank/DDBJ whole genome shotgun (WGS) entry which is preliminary data.</text>
</comment>
<keyword evidence="8 19" id="KW-0106">Calcium</keyword>
<dbReference type="GO" id="GO:0005509">
    <property type="term" value="F:calcium ion binding"/>
    <property type="evidence" value="ECO:0007669"/>
    <property type="project" value="InterPro"/>
</dbReference>
<feature type="disulfide bond" evidence="20">
    <location>
        <begin position="361"/>
        <end position="389"/>
    </location>
</feature>
<keyword evidence="12 22" id="KW-0472">Membrane</keyword>
<dbReference type="FunFam" id="1.50.10.10:FF:000017">
    <property type="entry name" value="alpha-1,2-Mannosidase"/>
    <property type="match status" value="1"/>
</dbReference>
<reference evidence="23" key="1">
    <citation type="submission" date="2024-06" db="EMBL/GenBank/DDBJ databases">
        <authorList>
            <person name="Liu X."/>
            <person name="Lenzi L."/>
            <person name="Haldenby T S."/>
            <person name="Uol C."/>
        </authorList>
    </citation>
    <scope>NUCLEOTIDE SEQUENCE</scope>
</reference>
<dbReference type="Pfam" id="PF01532">
    <property type="entry name" value="Glyco_hydro_47"/>
    <property type="match status" value="1"/>
</dbReference>
<keyword evidence="9" id="KW-0735">Signal-anchor</keyword>
<dbReference type="InterPro" id="IPR012341">
    <property type="entry name" value="6hp_glycosidase-like_sf"/>
</dbReference>
<evidence type="ECO:0000256" key="18">
    <source>
        <dbReference type="PIRSR" id="PIRSR601382-1"/>
    </source>
</evidence>
<evidence type="ECO:0000256" key="16">
    <source>
        <dbReference type="ARBA" id="ARBA00047669"/>
    </source>
</evidence>
<feature type="binding site" evidence="19">
    <location>
        <position position="510"/>
    </location>
    <ligand>
        <name>Ca(2+)</name>
        <dbReference type="ChEBI" id="CHEBI:29108"/>
    </ligand>
</feature>
<keyword evidence="5 22" id="KW-0812">Transmembrane</keyword>
<dbReference type="InterPro" id="IPR036026">
    <property type="entry name" value="Seven-hairpin_glycosidases"/>
</dbReference>
<keyword evidence="10 22" id="KW-1133">Transmembrane helix</keyword>
<keyword evidence="13 20" id="KW-1015">Disulfide bond</keyword>
<feature type="active site" evidence="18">
    <location>
        <position position="425"/>
    </location>
</feature>
<protein>
    <recommendedName>
        <fullName evidence="21">alpha-1,2-Mannosidase</fullName>
        <ecNumber evidence="21">3.2.1.-</ecNumber>
    </recommendedName>
</protein>
<name>A0AAV2T8C4_CALDB</name>
<proteinExistence type="inferred from homology"/>
<dbReference type="GO" id="GO:0004571">
    <property type="term" value="F:mannosyl-oligosaccharide 1,2-alpha-mannosidase activity"/>
    <property type="evidence" value="ECO:0007669"/>
    <property type="project" value="UniProtKB-EC"/>
</dbReference>
<dbReference type="GO" id="GO:0006491">
    <property type="term" value="P:N-glycan processing"/>
    <property type="evidence" value="ECO:0007669"/>
    <property type="project" value="UniProtKB-ARBA"/>
</dbReference>
<comment type="pathway">
    <text evidence="3">Protein modification; protein glycosylation.</text>
</comment>
<dbReference type="Proteomes" id="UP001497525">
    <property type="component" value="Unassembled WGS sequence"/>
</dbReference>
<evidence type="ECO:0000313" key="23">
    <source>
        <dbReference type="EMBL" id="CAL5132482.1"/>
    </source>
</evidence>
<evidence type="ECO:0000256" key="13">
    <source>
        <dbReference type="ARBA" id="ARBA00023157"/>
    </source>
</evidence>
<gene>
    <name evidence="23" type="ORF">CDAUBV1_LOCUS5306</name>
</gene>
<dbReference type="Gene3D" id="1.50.10.10">
    <property type="match status" value="1"/>
</dbReference>
<feature type="transmembrane region" description="Helical" evidence="22">
    <location>
        <begin position="12"/>
        <end position="32"/>
    </location>
</feature>
<dbReference type="EMBL" id="CAXLJL010000124">
    <property type="protein sequence ID" value="CAL5132482.1"/>
    <property type="molecule type" value="Genomic_DNA"/>
</dbReference>
<feature type="active site" description="Proton donor" evidence="18">
    <location>
        <position position="166"/>
    </location>
</feature>
<evidence type="ECO:0000256" key="22">
    <source>
        <dbReference type="SAM" id="Phobius"/>
    </source>
</evidence>
<dbReference type="AlphaFoldDB" id="A0AAV2T8C4"/>
<dbReference type="GO" id="GO:0005975">
    <property type="term" value="P:carbohydrate metabolic process"/>
    <property type="evidence" value="ECO:0007669"/>
    <property type="project" value="InterPro"/>
</dbReference>
<feature type="active site" description="Proton donor" evidence="18">
    <location>
        <position position="403"/>
    </location>
</feature>
<evidence type="ECO:0000256" key="21">
    <source>
        <dbReference type="RuleBase" id="RU361193"/>
    </source>
</evidence>
<evidence type="ECO:0000256" key="5">
    <source>
        <dbReference type="ARBA" id="ARBA00022692"/>
    </source>
</evidence>
<dbReference type="PANTHER" id="PTHR11742:SF6">
    <property type="entry name" value="MANNOSYL-OLIGOSACCHARIDE ALPHA-1,2-MANNOSIDASE IA-RELATED"/>
    <property type="match status" value="1"/>
</dbReference>
<feature type="active site" evidence="18">
    <location>
        <position position="299"/>
    </location>
</feature>
<evidence type="ECO:0000256" key="3">
    <source>
        <dbReference type="ARBA" id="ARBA00004922"/>
    </source>
</evidence>
<comment type="catalytic activity">
    <reaction evidence="17">
        <text>N(4)-(alpha-D-Man-(1-&gt;2)-alpha-D-Man-(1-&gt;2)-alpha-D-Man-(1-&gt;3)-[alpha-D-Man-(1-&gt;2)-alpha-D-Man-(1-&gt;3)-[alpha-D-Man-(1-&gt;2)-alpha-D-Man-(1-&gt;6)]-alpha-D-Man-(1-&gt;6)]-beta-D-Man-(1-&gt;4)-beta-D-GlcNAc-(1-&gt;4)-beta-D-GlcNAc)-L-asparaginyl-[protein] (N-glucan mannose isomer 9A1,2,3B1,2,3) + 4 H2O = N(4)-(alpha-D-Man-(1-&gt;3)-[alpha-D-Man-(1-&gt;3)-[alpha-D-Man-(1-&gt;6)]-alpha-D-Man-(1-&gt;6)]-beta-D-Man-(1-&gt;4)-beta-D-GlcNAc-(1-&gt;4)-beta-D-GlcNAc)-L-asparaginyl-[protein] (N-glucan mannose isomer 5A1,2) + 4 beta-D-mannose</text>
        <dbReference type="Rhea" id="RHEA:56008"/>
        <dbReference type="Rhea" id="RHEA-COMP:14356"/>
        <dbReference type="Rhea" id="RHEA-COMP:14367"/>
        <dbReference type="ChEBI" id="CHEBI:15377"/>
        <dbReference type="ChEBI" id="CHEBI:28563"/>
        <dbReference type="ChEBI" id="CHEBI:59087"/>
        <dbReference type="ChEBI" id="CHEBI:139493"/>
        <dbReference type="EC" id="3.2.1.113"/>
    </reaction>
</comment>
<dbReference type="GO" id="GO:0000139">
    <property type="term" value="C:Golgi membrane"/>
    <property type="evidence" value="ECO:0007669"/>
    <property type="project" value="UniProtKB-SubCell"/>
</dbReference>
<evidence type="ECO:0000256" key="19">
    <source>
        <dbReference type="PIRSR" id="PIRSR601382-2"/>
    </source>
</evidence>
<keyword evidence="6 19" id="KW-0479">Metal-binding</keyword>
<keyword evidence="7 21" id="KW-0378">Hydrolase</keyword>
<comment type="subcellular location">
    <subcellularLocation>
        <location evidence="2">Golgi apparatus membrane</location>
        <topology evidence="2">Single-pass type II membrane protein</topology>
    </subcellularLocation>
</comment>
<evidence type="ECO:0000256" key="15">
    <source>
        <dbReference type="ARBA" id="ARBA00023295"/>
    </source>
</evidence>
<comment type="cofactor">
    <cofactor evidence="1 19">
        <name>Ca(2+)</name>
        <dbReference type="ChEBI" id="CHEBI:29108"/>
    </cofactor>
</comment>
<evidence type="ECO:0000256" key="11">
    <source>
        <dbReference type="ARBA" id="ARBA00023034"/>
    </source>
</evidence>
<evidence type="ECO:0000256" key="2">
    <source>
        <dbReference type="ARBA" id="ARBA00004323"/>
    </source>
</evidence>
<evidence type="ECO:0000256" key="4">
    <source>
        <dbReference type="ARBA" id="ARBA00007658"/>
    </source>
</evidence>
<evidence type="ECO:0000256" key="8">
    <source>
        <dbReference type="ARBA" id="ARBA00022837"/>
    </source>
</evidence>
<evidence type="ECO:0000256" key="10">
    <source>
        <dbReference type="ARBA" id="ARBA00022989"/>
    </source>
</evidence>
<evidence type="ECO:0000256" key="1">
    <source>
        <dbReference type="ARBA" id="ARBA00001913"/>
    </source>
</evidence>
<sequence>MRLSLSRLRSRRSYFPLLVLYGVFCLCAFYALKSRKRVDLNLKSDLNNDGTGTYEPNAIRVVTSEETQGGSPVDPDVKLKRNTIREMMKHAWSSYAKHAWGSNELSVDSKSGHQAAFFGTVPMGITIIDSLDTLFIMELNEEFESARRYVKDTLNFRKYTKVSLFEFNIRVLGGLLSAYSLTMDEIFLQKAVELADRLLPAFKTSTGIPMSLVNLLTGDRINYNWMSGGCSSLADVGTLHMEFTYLSELTGNAVYARKVHRIREVIRQIHQPSELFFNAISPNEPRWCDESAGLASLADSFYEYLLKEWIRTNHRDTVARVMYDEGIQALLTHDVFRYSKRGHLYLCPFRSVNCKMEHLACFAGGMLALGAANISDPWFDRGKNVTETCRLSYASSRTHLGPESFTYSVASETVPVARHNLLRPETVESYFYLWRLTKDSKYRDWAWDLAVALENYSRTPDGYAGLRNVDVPGQLDGVQQAYFLAETLKYLYLIFSEDTLLPLNRWVFNTEAHPFPVRDRVILKHGYVWPKPFKTSQDPENLSSKN</sequence>
<dbReference type="SUPFAM" id="SSF48225">
    <property type="entry name" value="Seven-hairpin glycosidases"/>
    <property type="match status" value="1"/>
</dbReference>
<evidence type="ECO:0000256" key="9">
    <source>
        <dbReference type="ARBA" id="ARBA00022968"/>
    </source>
</evidence>
<dbReference type="PANTHER" id="PTHR11742">
    <property type="entry name" value="MANNOSYL-OLIGOSACCHARIDE ALPHA-1,2-MANNOSIDASE-RELATED"/>
    <property type="match status" value="1"/>
</dbReference>
<evidence type="ECO:0000256" key="20">
    <source>
        <dbReference type="PIRSR" id="PIRSR601382-3"/>
    </source>
</evidence>